<keyword evidence="3" id="KW-1185">Reference proteome</keyword>
<dbReference type="EMBL" id="JBHTIS010001308">
    <property type="protein sequence ID" value="MFD1047915.1"/>
    <property type="molecule type" value="Genomic_DNA"/>
</dbReference>
<comment type="caution">
    <text evidence="2">The sequence shown here is derived from an EMBL/GenBank/DDBJ whole genome shotgun (WGS) entry which is preliminary data.</text>
</comment>
<evidence type="ECO:0000256" key="1">
    <source>
        <dbReference type="SAM" id="Phobius"/>
    </source>
</evidence>
<keyword evidence="1" id="KW-1133">Transmembrane helix</keyword>
<organism evidence="2 3">
    <name type="scientific">Kibdelosporangium lantanae</name>
    <dbReference type="NCBI Taxonomy" id="1497396"/>
    <lineage>
        <taxon>Bacteria</taxon>
        <taxon>Bacillati</taxon>
        <taxon>Actinomycetota</taxon>
        <taxon>Actinomycetes</taxon>
        <taxon>Pseudonocardiales</taxon>
        <taxon>Pseudonocardiaceae</taxon>
        <taxon>Kibdelosporangium</taxon>
    </lineage>
</organism>
<sequence length="154" mass="16616">MDNEVERRVRAAFAALAETVDTTEPPHRRKRWYVPVLAAAAAIIVIAVTVLAIPTTPPPAPPATQTPTTPPPPPAVPYDLYTHCGINEARLGDTYYEAETAIGKGSPPSGWGNPYQHGTMTVLSPTTAVFRDNAGHEVRFRVRPGATSFKQLCD</sequence>
<protein>
    <submittedName>
        <fullName evidence="2">Uncharacterized protein</fullName>
    </submittedName>
</protein>
<feature type="transmembrane region" description="Helical" evidence="1">
    <location>
        <begin position="32"/>
        <end position="53"/>
    </location>
</feature>
<keyword evidence="1" id="KW-0812">Transmembrane</keyword>
<dbReference type="Proteomes" id="UP001597045">
    <property type="component" value="Unassembled WGS sequence"/>
</dbReference>
<keyword evidence="1" id="KW-0472">Membrane</keyword>
<evidence type="ECO:0000313" key="2">
    <source>
        <dbReference type="EMBL" id="MFD1047915.1"/>
    </source>
</evidence>
<reference evidence="3" key="1">
    <citation type="journal article" date="2019" name="Int. J. Syst. Evol. Microbiol.">
        <title>The Global Catalogue of Microorganisms (GCM) 10K type strain sequencing project: providing services to taxonomists for standard genome sequencing and annotation.</title>
        <authorList>
            <consortium name="The Broad Institute Genomics Platform"/>
            <consortium name="The Broad Institute Genome Sequencing Center for Infectious Disease"/>
            <person name="Wu L."/>
            <person name="Ma J."/>
        </authorList>
    </citation>
    <scope>NUCLEOTIDE SEQUENCE [LARGE SCALE GENOMIC DNA]</scope>
    <source>
        <strain evidence="3">JCM 31486</strain>
    </source>
</reference>
<evidence type="ECO:0000313" key="3">
    <source>
        <dbReference type="Proteomes" id="UP001597045"/>
    </source>
</evidence>
<name>A0ABW3ME39_9PSEU</name>
<accession>A0ABW3ME39</accession>
<gene>
    <name evidence="2" type="ORF">ACFQ1S_21430</name>
</gene>
<proteinExistence type="predicted"/>